<feature type="chain" id="PRO_5020495869" description="DUF5666 domain-containing protein" evidence="1">
    <location>
        <begin position="21"/>
        <end position="153"/>
    </location>
</feature>
<comment type="caution">
    <text evidence="2">The sequence shown here is derived from an EMBL/GenBank/DDBJ whole genome shotgun (WGS) entry which is preliminary data.</text>
</comment>
<evidence type="ECO:0008006" key="4">
    <source>
        <dbReference type="Google" id="ProtNLM"/>
    </source>
</evidence>
<evidence type="ECO:0000313" key="3">
    <source>
        <dbReference type="Proteomes" id="UP000290218"/>
    </source>
</evidence>
<sequence>MRRPTLCLLLLLTAVCGALCADSSQPLGDWDSVTVAPVKTSIYVGSVTLVTGVFRRDGDVFNTTYEAKVWPWFFWSESGRISISLPPADLLRLSRGERVEFKGEATNHKNKPRHVTGHADRLDAANGKIKVRIGVDDTEIIFNGTYRFNNAVK</sequence>
<dbReference type="EMBL" id="SDHX01000001">
    <property type="protein sequence ID" value="RXK56615.1"/>
    <property type="molecule type" value="Genomic_DNA"/>
</dbReference>
<proteinExistence type="predicted"/>
<organism evidence="2 3">
    <name type="scientific">Oleiharenicola lentus</name>
    <dbReference type="NCBI Taxonomy" id="2508720"/>
    <lineage>
        <taxon>Bacteria</taxon>
        <taxon>Pseudomonadati</taxon>
        <taxon>Verrucomicrobiota</taxon>
        <taxon>Opitutia</taxon>
        <taxon>Opitutales</taxon>
        <taxon>Opitutaceae</taxon>
        <taxon>Oleiharenicola</taxon>
    </lineage>
</organism>
<gene>
    <name evidence="2" type="ORF">ESB00_12325</name>
</gene>
<keyword evidence="3" id="KW-1185">Reference proteome</keyword>
<evidence type="ECO:0000313" key="2">
    <source>
        <dbReference type="EMBL" id="RXK56615.1"/>
    </source>
</evidence>
<feature type="signal peptide" evidence="1">
    <location>
        <begin position="1"/>
        <end position="20"/>
    </location>
</feature>
<keyword evidence="1" id="KW-0732">Signal</keyword>
<dbReference type="AlphaFoldDB" id="A0A4Q1CBY0"/>
<evidence type="ECO:0000256" key="1">
    <source>
        <dbReference type="SAM" id="SignalP"/>
    </source>
</evidence>
<reference evidence="2 3" key="1">
    <citation type="submission" date="2019-01" db="EMBL/GenBank/DDBJ databases">
        <title>Lacunisphaera sp. strain TWA-58.</title>
        <authorList>
            <person name="Chen W.-M."/>
        </authorList>
    </citation>
    <scope>NUCLEOTIDE SEQUENCE [LARGE SCALE GENOMIC DNA]</scope>
    <source>
        <strain evidence="2 3">TWA-58</strain>
    </source>
</reference>
<name>A0A4Q1CBY0_9BACT</name>
<accession>A0A4Q1CBY0</accession>
<protein>
    <recommendedName>
        <fullName evidence="4">DUF5666 domain-containing protein</fullName>
    </recommendedName>
</protein>
<dbReference type="Proteomes" id="UP000290218">
    <property type="component" value="Unassembled WGS sequence"/>
</dbReference>